<dbReference type="GO" id="GO:0016787">
    <property type="term" value="F:hydrolase activity"/>
    <property type="evidence" value="ECO:0007669"/>
    <property type="project" value="UniProtKB-KW"/>
</dbReference>
<dbReference type="PANTHER" id="PTHR11895:SF169">
    <property type="entry name" value="GLUTAMYL-TRNA(GLN) AMIDOTRANSFERASE"/>
    <property type="match status" value="1"/>
</dbReference>
<sequence length="459" mass="47257">MPSPAAPTVSTLHDAYRRGTPVAAVMADVYARIAAVGDPGIFIHLRPEGDVVAEAARLPAFDPARYPLWGIPVAVKDNIDVAGLPTTAACPAFSFVPARSATAVEKLIAAGAIVIGKTNLDQFATGLVGVRSPYPVPRNAFDPARVPGGSSSGSAVAVAQGIVALSLGTDTAGSGRVPAGLNDLVGLKPSVGAISTRGVLPACRTLDCVSVFAHDVADAFLAYAVMRGLDAEDAFSRPIVADTTETAALPTRVGLPRAADRLFFGDSAMAGAYDAALGVLRPLASATSEIDLTPFFAVAKLLYDGPWVAERHAAMRAFLATNADDVHPVTRQIVGAAERFSATDAFEGLYRLAELRRTCEAVWESVDVIAVPTAPIFPTLADLAADPIGPNSRLGTYTNFVNLLDLAALAVPGPFRGDGLPAGITLIGRRGADASLAKLGAAFMAAAGDRRRQPATAAA</sequence>
<evidence type="ECO:0000313" key="3">
    <source>
        <dbReference type="Proteomes" id="UP000241808"/>
    </source>
</evidence>
<dbReference type="Pfam" id="PF01425">
    <property type="entry name" value="Amidase"/>
    <property type="match status" value="1"/>
</dbReference>
<dbReference type="AlphaFoldDB" id="A0A2T4YYH6"/>
<protein>
    <submittedName>
        <fullName evidence="2">Allophanate hydrolase</fullName>
    </submittedName>
</protein>
<dbReference type="InterPro" id="IPR023631">
    <property type="entry name" value="Amidase_dom"/>
</dbReference>
<evidence type="ECO:0000313" key="2">
    <source>
        <dbReference type="EMBL" id="PTM51793.1"/>
    </source>
</evidence>
<dbReference type="NCBIfam" id="TIGR02713">
    <property type="entry name" value="allophanate_hyd"/>
    <property type="match status" value="1"/>
</dbReference>
<dbReference type="EMBL" id="PZZL01000009">
    <property type="protein sequence ID" value="PTM51793.1"/>
    <property type="molecule type" value="Genomic_DNA"/>
</dbReference>
<dbReference type="PANTHER" id="PTHR11895">
    <property type="entry name" value="TRANSAMIDASE"/>
    <property type="match status" value="1"/>
</dbReference>
<feature type="domain" description="Amidase" evidence="1">
    <location>
        <begin position="55"/>
        <end position="436"/>
    </location>
</feature>
<name>A0A2T4YYH6_9HYPH</name>
<dbReference type="SUPFAM" id="SSF75304">
    <property type="entry name" value="Amidase signature (AS) enzymes"/>
    <property type="match status" value="1"/>
</dbReference>
<dbReference type="InterPro" id="IPR014085">
    <property type="entry name" value="Allophanate_hydrolase"/>
</dbReference>
<keyword evidence="2" id="KW-0378">Hydrolase</keyword>
<dbReference type="InterPro" id="IPR000120">
    <property type="entry name" value="Amidase"/>
</dbReference>
<keyword evidence="3" id="KW-1185">Reference proteome</keyword>
<dbReference type="InterPro" id="IPR036928">
    <property type="entry name" value="AS_sf"/>
</dbReference>
<dbReference type="Gene3D" id="1.20.58.1700">
    <property type="match status" value="1"/>
</dbReference>
<dbReference type="Gene3D" id="3.90.1300.10">
    <property type="entry name" value="Amidase signature (AS) domain"/>
    <property type="match status" value="1"/>
</dbReference>
<dbReference type="Proteomes" id="UP000241808">
    <property type="component" value="Unassembled WGS sequence"/>
</dbReference>
<dbReference type="NCBIfam" id="NF006043">
    <property type="entry name" value="PRK08186.1"/>
    <property type="match status" value="1"/>
</dbReference>
<accession>A0A2T4YYH6</accession>
<reference evidence="2 3" key="1">
    <citation type="submission" date="2018-04" db="EMBL/GenBank/DDBJ databases">
        <title>Genomic Encyclopedia of Archaeal and Bacterial Type Strains, Phase II (KMG-II): from individual species to whole genera.</title>
        <authorList>
            <person name="Goeker M."/>
        </authorList>
    </citation>
    <scope>NUCLEOTIDE SEQUENCE [LARGE SCALE GENOMIC DNA]</scope>
    <source>
        <strain evidence="2 3">DSM 25521</strain>
    </source>
</reference>
<proteinExistence type="predicted"/>
<evidence type="ECO:0000259" key="1">
    <source>
        <dbReference type="Pfam" id="PF01425"/>
    </source>
</evidence>
<organism evidence="2 3">
    <name type="scientific">Phreatobacter oligotrophus</name>
    <dbReference type="NCBI Taxonomy" id="1122261"/>
    <lineage>
        <taxon>Bacteria</taxon>
        <taxon>Pseudomonadati</taxon>
        <taxon>Pseudomonadota</taxon>
        <taxon>Alphaproteobacteria</taxon>
        <taxon>Hyphomicrobiales</taxon>
        <taxon>Phreatobacteraceae</taxon>
        <taxon>Phreatobacter</taxon>
    </lineage>
</organism>
<gene>
    <name evidence="2" type="ORF">C8P69_10980</name>
</gene>
<comment type="caution">
    <text evidence="2">The sequence shown here is derived from an EMBL/GenBank/DDBJ whole genome shotgun (WGS) entry which is preliminary data.</text>
</comment>